<evidence type="ECO:0000256" key="3">
    <source>
        <dbReference type="ARBA" id="ARBA00023163"/>
    </source>
</evidence>
<dbReference type="SUPFAM" id="SSF51206">
    <property type="entry name" value="cAMP-binding domain-like"/>
    <property type="match status" value="1"/>
</dbReference>
<reference evidence="6 13" key="2">
    <citation type="journal article" date="2019" name="Nat. Med.">
        <title>A library of human gut bacterial isolates paired with longitudinal multiomics data enables mechanistic microbiome research.</title>
        <authorList>
            <person name="Poyet M."/>
            <person name="Groussin M."/>
            <person name="Gibbons S.M."/>
            <person name="Avila-Pacheco J."/>
            <person name="Jiang X."/>
            <person name="Kearney S.M."/>
            <person name="Perrotta A.R."/>
            <person name="Berdy B."/>
            <person name="Zhao S."/>
            <person name="Lieberman T.D."/>
            <person name="Swanson P.K."/>
            <person name="Smith M."/>
            <person name="Roesemann S."/>
            <person name="Alexander J.E."/>
            <person name="Rich S.A."/>
            <person name="Livny J."/>
            <person name="Vlamakis H."/>
            <person name="Clish C."/>
            <person name="Bullock K."/>
            <person name="Deik A."/>
            <person name="Scott J."/>
            <person name="Pierce K.A."/>
            <person name="Xavier R.J."/>
            <person name="Alm E.J."/>
        </authorList>
    </citation>
    <scope>NUCLEOTIDE SEQUENCE [LARGE SCALE GENOMIC DNA]</scope>
    <source>
        <strain evidence="6 13">BIOML-A25</strain>
    </source>
</reference>
<proteinExistence type="predicted"/>
<reference evidence="10 11" key="1">
    <citation type="submission" date="2018-08" db="EMBL/GenBank/DDBJ databases">
        <title>A genome reference for cultivated species of the human gut microbiota.</title>
        <authorList>
            <person name="Zou Y."/>
            <person name="Xue W."/>
            <person name="Luo G."/>
        </authorList>
    </citation>
    <scope>NUCLEOTIDE SEQUENCE [LARGE SCALE GENOMIC DNA]</scope>
    <source>
        <strain evidence="9 11">AM16-50</strain>
        <strain evidence="8 12">AM50-15</strain>
        <strain evidence="7 10">OM05-11AA</strain>
    </source>
</reference>
<evidence type="ECO:0000256" key="2">
    <source>
        <dbReference type="ARBA" id="ARBA00023125"/>
    </source>
</evidence>
<evidence type="ECO:0000313" key="7">
    <source>
        <dbReference type="EMBL" id="RGN51528.1"/>
    </source>
</evidence>
<dbReference type="InterPro" id="IPR014710">
    <property type="entry name" value="RmlC-like_jellyroll"/>
</dbReference>
<dbReference type="SMART" id="SM00419">
    <property type="entry name" value="HTH_CRP"/>
    <property type="match status" value="1"/>
</dbReference>
<dbReference type="PANTHER" id="PTHR24567:SF58">
    <property type="entry name" value="CYCLIC AMP-BINDING REGULATORY PROTEIN"/>
    <property type="match status" value="1"/>
</dbReference>
<evidence type="ECO:0000313" key="6">
    <source>
        <dbReference type="EMBL" id="MTU30528.1"/>
    </source>
</evidence>
<dbReference type="GO" id="GO:0005829">
    <property type="term" value="C:cytosol"/>
    <property type="evidence" value="ECO:0007669"/>
    <property type="project" value="TreeGrafter"/>
</dbReference>
<dbReference type="Pfam" id="PF13545">
    <property type="entry name" value="HTH_Crp_2"/>
    <property type="match status" value="1"/>
</dbReference>
<dbReference type="EMBL" id="WNCR01000008">
    <property type="protein sequence ID" value="MTU30528.1"/>
    <property type="molecule type" value="Genomic_DNA"/>
</dbReference>
<dbReference type="EMBL" id="QSEF01000006">
    <property type="protein sequence ID" value="RGZ49634.1"/>
    <property type="molecule type" value="Genomic_DNA"/>
</dbReference>
<dbReference type="Proteomes" id="UP000283732">
    <property type="component" value="Unassembled WGS sequence"/>
</dbReference>
<comment type="caution">
    <text evidence="9">The sequence shown here is derived from an EMBL/GenBank/DDBJ whole genome shotgun (WGS) entry which is preliminary data.</text>
</comment>
<dbReference type="PROSITE" id="PS50042">
    <property type="entry name" value="CNMP_BINDING_3"/>
    <property type="match status" value="1"/>
</dbReference>
<name>A0A3R6E937_9BACT</name>
<dbReference type="PROSITE" id="PS51063">
    <property type="entry name" value="HTH_CRP_2"/>
    <property type="match status" value="1"/>
</dbReference>
<evidence type="ECO:0000259" key="4">
    <source>
        <dbReference type="PROSITE" id="PS50042"/>
    </source>
</evidence>
<evidence type="ECO:0000313" key="11">
    <source>
        <dbReference type="Proteomes" id="UP000283732"/>
    </source>
</evidence>
<evidence type="ECO:0000259" key="5">
    <source>
        <dbReference type="PROSITE" id="PS51063"/>
    </source>
</evidence>
<evidence type="ECO:0000313" key="10">
    <source>
        <dbReference type="Proteomes" id="UP000261088"/>
    </source>
</evidence>
<accession>A0A3R6E937</accession>
<dbReference type="RefSeq" id="WP_005648005.1">
    <property type="nucleotide sequence ID" value="NZ_DAWDXW010000021.1"/>
</dbReference>
<gene>
    <name evidence="9" type="ORF">DW191_12940</name>
    <name evidence="8" type="ORF">DW986_04995</name>
    <name evidence="7" type="ORF">DXB61_10515</name>
    <name evidence="6" type="ORF">GMD66_15170</name>
</gene>
<protein>
    <submittedName>
        <fullName evidence="9">Crp/Fnr family transcriptional regulator</fullName>
    </submittedName>
    <submittedName>
        <fullName evidence="6">Helix-turn-helix domain-containing protein</fullName>
    </submittedName>
</protein>
<keyword evidence="1" id="KW-0805">Transcription regulation</keyword>
<dbReference type="EMBL" id="QRKC01000005">
    <property type="protein sequence ID" value="RHH76842.1"/>
    <property type="molecule type" value="Genomic_DNA"/>
</dbReference>
<keyword evidence="3" id="KW-0804">Transcription</keyword>
<dbReference type="GO" id="GO:0003700">
    <property type="term" value="F:DNA-binding transcription factor activity"/>
    <property type="evidence" value="ECO:0007669"/>
    <property type="project" value="TreeGrafter"/>
</dbReference>
<dbReference type="Proteomes" id="UP000285173">
    <property type="component" value="Unassembled WGS sequence"/>
</dbReference>
<evidence type="ECO:0000313" key="8">
    <source>
        <dbReference type="EMBL" id="RGZ49634.1"/>
    </source>
</evidence>
<dbReference type="PANTHER" id="PTHR24567">
    <property type="entry name" value="CRP FAMILY TRANSCRIPTIONAL REGULATORY PROTEIN"/>
    <property type="match status" value="1"/>
</dbReference>
<sequence length="222" mass="25221">MIEILMKAPLFEHVSSDAIFGFLEKIPYRVESYRVHDVVALQGTPCNHLMVVLKGLLQGQMVNDAGKLVVIEELIPSRLLAPAFLFAPRHELPVNIIAVEPSEVLFISRADFTEWMQLDKQVLQNFLMLISGRSSFLTDKIMFLSLKNIKNKIADYLLHHLSSPDTSTVKLSDTQQEIADRFGVTRPSLARAFAEMEQEGIISINRKTITINRMQQLRQMAK</sequence>
<dbReference type="AlphaFoldDB" id="A0A3R6E937"/>
<organism evidence="9 11">
    <name type="scientific">Parabacteroides merdae</name>
    <dbReference type="NCBI Taxonomy" id="46503"/>
    <lineage>
        <taxon>Bacteria</taxon>
        <taxon>Pseudomonadati</taxon>
        <taxon>Bacteroidota</taxon>
        <taxon>Bacteroidia</taxon>
        <taxon>Bacteroidales</taxon>
        <taxon>Tannerellaceae</taxon>
        <taxon>Parabacteroides</taxon>
    </lineage>
</organism>
<keyword evidence="2" id="KW-0238">DNA-binding</keyword>
<dbReference type="Gene3D" id="2.60.120.10">
    <property type="entry name" value="Jelly Rolls"/>
    <property type="match status" value="1"/>
</dbReference>
<dbReference type="InterPro" id="IPR012318">
    <property type="entry name" value="HTH_CRP"/>
</dbReference>
<dbReference type="GO" id="GO:0003677">
    <property type="term" value="F:DNA binding"/>
    <property type="evidence" value="ECO:0007669"/>
    <property type="project" value="UniProtKB-KW"/>
</dbReference>
<dbReference type="InterPro" id="IPR000595">
    <property type="entry name" value="cNMP-bd_dom"/>
</dbReference>
<evidence type="ECO:0000313" key="9">
    <source>
        <dbReference type="EMBL" id="RHH76842.1"/>
    </source>
</evidence>
<dbReference type="SUPFAM" id="SSF46785">
    <property type="entry name" value="Winged helix' DNA-binding domain"/>
    <property type="match status" value="1"/>
</dbReference>
<dbReference type="InterPro" id="IPR050397">
    <property type="entry name" value="Env_Response_Regulators"/>
</dbReference>
<dbReference type="Proteomes" id="UP000261088">
    <property type="component" value="Unassembled WGS sequence"/>
</dbReference>
<dbReference type="InterPro" id="IPR036390">
    <property type="entry name" value="WH_DNA-bd_sf"/>
</dbReference>
<evidence type="ECO:0000256" key="1">
    <source>
        <dbReference type="ARBA" id="ARBA00023015"/>
    </source>
</evidence>
<dbReference type="CDD" id="cd00038">
    <property type="entry name" value="CAP_ED"/>
    <property type="match status" value="1"/>
</dbReference>
<dbReference type="InterPro" id="IPR018490">
    <property type="entry name" value="cNMP-bd_dom_sf"/>
</dbReference>
<dbReference type="Pfam" id="PF00027">
    <property type="entry name" value="cNMP_binding"/>
    <property type="match status" value="1"/>
</dbReference>
<dbReference type="EMBL" id="QSUP01000011">
    <property type="protein sequence ID" value="RGN51528.1"/>
    <property type="molecule type" value="Genomic_DNA"/>
</dbReference>
<evidence type="ECO:0000313" key="13">
    <source>
        <dbReference type="Proteomes" id="UP000437446"/>
    </source>
</evidence>
<feature type="domain" description="Cyclic nucleotide-binding" evidence="4">
    <location>
        <begin position="10"/>
        <end position="116"/>
    </location>
</feature>
<evidence type="ECO:0000313" key="12">
    <source>
        <dbReference type="Proteomes" id="UP000285173"/>
    </source>
</evidence>
<feature type="domain" description="HTH crp-type" evidence="5">
    <location>
        <begin position="147"/>
        <end position="215"/>
    </location>
</feature>
<dbReference type="Proteomes" id="UP000437446">
    <property type="component" value="Unassembled WGS sequence"/>
</dbReference>